<dbReference type="SUPFAM" id="SSF55729">
    <property type="entry name" value="Acyl-CoA N-acyltransferases (Nat)"/>
    <property type="match status" value="1"/>
</dbReference>
<evidence type="ECO:0000313" key="8">
    <source>
        <dbReference type="Proteomes" id="UP000623687"/>
    </source>
</evidence>
<dbReference type="InterPro" id="IPR007515">
    <property type="entry name" value="Mss4"/>
</dbReference>
<protein>
    <recommendedName>
        <fullName evidence="6">N-acetyltransferase domain-containing protein</fullName>
    </recommendedName>
</protein>
<dbReference type="EMBL" id="JACETU010000010">
    <property type="protein sequence ID" value="KAF7419388.1"/>
    <property type="molecule type" value="Genomic_DNA"/>
</dbReference>
<dbReference type="PROSITE" id="PS51186">
    <property type="entry name" value="GNAT"/>
    <property type="match status" value="1"/>
</dbReference>
<dbReference type="GO" id="GO:0005737">
    <property type="term" value="C:cytoplasm"/>
    <property type="evidence" value="ECO:0007669"/>
    <property type="project" value="TreeGrafter"/>
</dbReference>
<gene>
    <name evidence="7" type="ORF">PC9H_001977</name>
</gene>
<dbReference type="GO" id="GO:0015031">
    <property type="term" value="P:protein transport"/>
    <property type="evidence" value="ECO:0007669"/>
    <property type="project" value="UniProtKB-KW"/>
</dbReference>
<dbReference type="Gene3D" id="3.40.630.30">
    <property type="match status" value="1"/>
</dbReference>
<keyword evidence="3" id="KW-0808">Transferase</keyword>
<dbReference type="InterPro" id="IPR016181">
    <property type="entry name" value="Acyl_CoA_acyltransferase"/>
</dbReference>
<dbReference type="PROSITE" id="PS51796">
    <property type="entry name" value="MSS4"/>
    <property type="match status" value="1"/>
</dbReference>
<reference evidence="7" key="1">
    <citation type="submission" date="2019-07" db="EMBL/GenBank/DDBJ databases">
        <authorList>
            <person name="Palmer J.M."/>
        </authorList>
    </citation>
    <scope>NUCLEOTIDE SEQUENCE</scope>
    <source>
        <strain evidence="7">PC9</strain>
    </source>
</reference>
<feature type="domain" description="N-acetyltransferase" evidence="6">
    <location>
        <begin position="6"/>
        <end position="173"/>
    </location>
</feature>
<dbReference type="InterPro" id="IPR011323">
    <property type="entry name" value="Mss4/transl-control_tumour"/>
</dbReference>
<evidence type="ECO:0000256" key="1">
    <source>
        <dbReference type="ARBA" id="ARBA00022448"/>
    </source>
</evidence>
<dbReference type="SUPFAM" id="SSF51316">
    <property type="entry name" value="Mss4-like"/>
    <property type="match status" value="1"/>
</dbReference>
<dbReference type="GO" id="GO:0004059">
    <property type="term" value="F:aralkylamine N-acetyltransferase activity"/>
    <property type="evidence" value="ECO:0007669"/>
    <property type="project" value="TreeGrafter"/>
</dbReference>
<dbReference type="Pfam" id="PF13673">
    <property type="entry name" value="Acetyltransf_10"/>
    <property type="match status" value="1"/>
</dbReference>
<keyword evidence="4" id="KW-0653">Protein transport</keyword>
<dbReference type="Pfam" id="PF04421">
    <property type="entry name" value="Mss4"/>
    <property type="match status" value="1"/>
</dbReference>
<keyword evidence="5" id="KW-0012">Acyltransferase</keyword>
<keyword evidence="1" id="KW-0813">Transport</keyword>
<dbReference type="GeneID" id="59371818"/>
<evidence type="ECO:0000256" key="2">
    <source>
        <dbReference type="ARBA" id="ARBA00022658"/>
    </source>
</evidence>
<organism evidence="7 8">
    <name type="scientific">Pleurotus ostreatus</name>
    <name type="common">Oyster mushroom</name>
    <name type="synonym">White-rot fungus</name>
    <dbReference type="NCBI Taxonomy" id="5322"/>
    <lineage>
        <taxon>Eukaryota</taxon>
        <taxon>Fungi</taxon>
        <taxon>Dikarya</taxon>
        <taxon>Basidiomycota</taxon>
        <taxon>Agaricomycotina</taxon>
        <taxon>Agaricomycetes</taxon>
        <taxon>Agaricomycetidae</taxon>
        <taxon>Agaricales</taxon>
        <taxon>Pleurotineae</taxon>
        <taxon>Pleurotaceae</taxon>
        <taxon>Pleurotus</taxon>
    </lineage>
</organism>
<dbReference type="Gene3D" id="2.170.150.10">
    <property type="entry name" value="Metal Binding Protein, Guanine Nucleotide Exchange Factor, Chain A"/>
    <property type="match status" value="1"/>
</dbReference>
<name>A0A8H6ZHR1_PLEOS</name>
<evidence type="ECO:0000313" key="7">
    <source>
        <dbReference type="EMBL" id="KAF7419388.1"/>
    </source>
</evidence>
<sequence>MSESNLLFDWVSPDDLNDAVEIEKQGFPEDEAASIEAFRFRQSQAGNLFLGGYLVSGEQRRLIGYVCSTLSPATTLTHESMSTHVPGSSSICIHSICIAKEHTKQGFGSKLLKEYISRLQLAAKDPSTSYDRILLIAHEELRGFYEKAGFEWAGESSVKHGSRPWFEMRKILDSSNDATPLPPADIAPPLQGLPPGLWEALQKSSTSRNKPVPRPLSSFPGGIETLIQTTDTGISTNKFDLLCPRPGCGSIILKHGVAKWFERSSVQMEPSDQPGNPLLSKLPPSPQTTHWWLAGPSPMVFENIGFSRPVASLPPSDTGARLKLLICGECDLGPLGWCEEGGTEYWLACLRVGYHE</sequence>
<comment type="caution">
    <text evidence="7">The sequence shown here is derived from an EMBL/GenBank/DDBJ whole genome shotgun (WGS) entry which is preliminary data.</text>
</comment>
<dbReference type="VEuPathDB" id="FungiDB:PC9H_001977"/>
<accession>A0A8H6ZHR1</accession>
<evidence type="ECO:0000259" key="6">
    <source>
        <dbReference type="PROSITE" id="PS51186"/>
    </source>
</evidence>
<dbReference type="GO" id="GO:0005085">
    <property type="term" value="F:guanyl-nucleotide exchange factor activity"/>
    <property type="evidence" value="ECO:0007669"/>
    <property type="project" value="UniProtKB-KW"/>
</dbReference>
<dbReference type="InterPro" id="IPR051635">
    <property type="entry name" value="SNAT-like"/>
</dbReference>
<dbReference type="OrthoDB" id="30840at2759"/>
<evidence type="ECO:0000256" key="4">
    <source>
        <dbReference type="ARBA" id="ARBA00022927"/>
    </source>
</evidence>
<evidence type="ECO:0000256" key="5">
    <source>
        <dbReference type="ARBA" id="ARBA00023315"/>
    </source>
</evidence>
<dbReference type="RefSeq" id="XP_036626242.1">
    <property type="nucleotide sequence ID" value="XM_036771621.1"/>
</dbReference>
<dbReference type="Proteomes" id="UP000623687">
    <property type="component" value="Unassembled WGS sequence"/>
</dbReference>
<keyword evidence="8" id="KW-1185">Reference proteome</keyword>
<dbReference type="InterPro" id="IPR011057">
    <property type="entry name" value="Mss4-like_sf"/>
</dbReference>
<evidence type="ECO:0000256" key="3">
    <source>
        <dbReference type="ARBA" id="ARBA00022679"/>
    </source>
</evidence>
<dbReference type="PANTHER" id="PTHR10908:SF0">
    <property type="entry name" value="SEROTONIN N-ACETYLTRANSFERASE"/>
    <property type="match status" value="1"/>
</dbReference>
<dbReference type="PANTHER" id="PTHR10908">
    <property type="entry name" value="SEROTONIN N-ACETYLTRANSFERASE"/>
    <property type="match status" value="1"/>
</dbReference>
<dbReference type="GO" id="GO:0007264">
    <property type="term" value="P:small GTPase-mediated signal transduction"/>
    <property type="evidence" value="ECO:0007669"/>
    <property type="project" value="InterPro"/>
</dbReference>
<keyword evidence="2" id="KW-0344">Guanine-nucleotide releasing factor</keyword>
<dbReference type="InterPro" id="IPR000182">
    <property type="entry name" value="GNAT_dom"/>
</dbReference>
<proteinExistence type="predicted"/>
<dbReference type="AlphaFoldDB" id="A0A8H6ZHR1"/>